<reference evidence="1 2" key="1">
    <citation type="submission" date="2022-05" db="EMBL/GenBank/DDBJ databases">
        <authorList>
            <consortium name="Genoscope - CEA"/>
            <person name="William W."/>
        </authorList>
    </citation>
    <scope>NUCLEOTIDE SEQUENCE [LARGE SCALE GENOMIC DNA]</scope>
</reference>
<proteinExistence type="predicted"/>
<dbReference type="Proteomes" id="UP001159405">
    <property type="component" value="Unassembled WGS sequence"/>
</dbReference>
<keyword evidence="2" id="KW-1185">Reference proteome</keyword>
<dbReference type="EMBL" id="CALNXK010000025">
    <property type="protein sequence ID" value="CAH3113042.1"/>
    <property type="molecule type" value="Genomic_DNA"/>
</dbReference>
<sequence length="78" mass="9052">ESEEVQAYWDIPVFVEYNKVRAKRMHARIVDHQAKTVTTLEMSCPWIQNREKKDEEKVLKLFLSAPGSRPTPLVVVAI</sequence>
<accession>A0ABN8NKJ6</accession>
<evidence type="ECO:0000313" key="1">
    <source>
        <dbReference type="EMBL" id="CAH3113042.1"/>
    </source>
</evidence>
<name>A0ABN8NKJ6_9CNID</name>
<gene>
    <name evidence="1" type="ORF">PLOB_00021294</name>
</gene>
<feature type="non-terminal residue" evidence="1">
    <location>
        <position position="1"/>
    </location>
</feature>
<evidence type="ECO:0000313" key="2">
    <source>
        <dbReference type="Proteomes" id="UP001159405"/>
    </source>
</evidence>
<organism evidence="1 2">
    <name type="scientific">Porites lobata</name>
    <dbReference type="NCBI Taxonomy" id="104759"/>
    <lineage>
        <taxon>Eukaryota</taxon>
        <taxon>Metazoa</taxon>
        <taxon>Cnidaria</taxon>
        <taxon>Anthozoa</taxon>
        <taxon>Hexacorallia</taxon>
        <taxon>Scleractinia</taxon>
        <taxon>Fungiina</taxon>
        <taxon>Poritidae</taxon>
        <taxon>Porites</taxon>
    </lineage>
</organism>
<protein>
    <submittedName>
        <fullName evidence="1">Uncharacterized protein</fullName>
    </submittedName>
</protein>
<comment type="caution">
    <text evidence="1">The sequence shown here is derived from an EMBL/GenBank/DDBJ whole genome shotgun (WGS) entry which is preliminary data.</text>
</comment>